<accession>A0ABY8WQV8</accession>
<dbReference type="InterPro" id="IPR009075">
    <property type="entry name" value="AcylCo_DH/oxidase_C"/>
</dbReference>
<feature type="domain" description="Acyl-CoA dehydrogenase/oxidase C-terminal" evidence="6">
    <location>
        <begin position="206"/>
        <end position="351"/>
    </location>
</feature>
<dbReference type="SUPFAM" id="SSF56645">
    <property type="entry name" value="Acyl-CoA dehydrogenase NM domain-like"/>
    <property type="match status" value="1"/>
</dbReference>
<evidence type="ECO:0000256" key="2">
    <source>
        <dbReference type="ARBA" id="ARBA00022630"/>
    </source>
</evidence>
<dbReference type="InterPro" id="IPR009100">
    <property type="entry name" value="AcylCoA_DH/oxidase_NM_dom_sf"/>
</dbReference>
<keyword evidence="4 5" id="KW-0560">Oxidoreductase</keyword>
<dbReference type="InterPro" id="IPR050741">
    <property type="entry name" value="Acyl-CoA_dehydrogenase"/>
</dbReference>
<evidence type="ECO:0000313" key="8">
    <source>
        <dbReference type="EMBL" id="WIM99847.1"/>
    </source>
</evidence>
<evidence type="ECO:0000313" key="9">
    <source>
        <dbReference type="Proteomes" id="UP001240150"/>
    </source>
</evidence>
<gene>
    <name evidence="8" type="ORF">ACTOB_003512</name>
</gene>
<dbReference type="Pfam" id="PF02770">
    <property type="entry name" value="Acyl-CoA_dh_M"/>
    <property type="match status" value="1"/>
</dbReference>
<dbReference type="PANTHER" id="PTHR48083">
    <property type="entry name" value="MEDIUM-CHAIN SPECIFIC ACYL-COA DEHYDROGENASE, MITOCHONDRIAL-RELATED"/>
    <property type="match status" value="1"/>
</dbReference>
<evidence type="ECO:0000256" key="3">
    <source>
        <dbReference type="ARBA" id="ARBA00022827"/>
    </source>
</evidence>
<keyword evidence="9" id="KW-1185">Reference proteome</keyword>
<proteinExistence type="inferred from homology"/>
<dbReference type="InterPro" id="IPR006091">
    <property type="entry name" value="Acyl-CoA_Oxase/DH_mid-dom"/>
</dbReference>
<dbReference type="InterPro" id="IPR036250">
    <property type="entry name" value="AcylCo_DH-like_C"/>
</dbReference>
<evidence type="ECO:0000256" key="5">
    <source>
        <dbReference type="RuleBase" id="RU362125"/>
    </source>
</evidence>
<organism evidence="8 9">
    <name type="scientific">Actinoplanes oblitus</name>
    <dbReference type="NCBI Taxonomy" id="3040509"/>
    <lineage>
        <taxon>Bacteria</taxon>
        <taxon>Bacillati</taxon>
        <taxon>Actinomycetota</taxon>
        <taxon>Actinomycetes</taxon>
        <taxon>Micromonosporales</taxon>
        <taxon>Micromonosporaceae</taxon>
        <taxon>Actinoplanes</taxon>
    </lineage>
</organism>
<feature type="domain" description="Acyl-CoA oxidase/dehydrogenase middle" evidence="7">
    <location>
        <begin position="100"/>
        <end position="194"/>
    </location>
</feature>
<keyword evidence="3 5" id="KW-0274">FAD</keyword>
<dbReference type="Gene3D" id="1.20.140.10">
    <property type="entry name" value="Butyryl-CoA Dehydrogenase, subunit A, domain 3"/>
    <property type="match status" value="1"/>
</dbReference>
<dbReference type="CDD" id="cd00567">
    <property type="entry name" value="ACAD"/>
    <property type="match status" value="1"/>
</dbReference>
<sequence length="361" mass="37059">MWPAEQTLADPAPVARALAGGGPVWPALGAAGLIAPVYEPGGRPHPDRLARLLAAVDERAPFGATLGVCVQLAAAVPLLRAADPDNPLVAATTAGRAVLALAATDSGRGSQLDELRTTVETDGDHLTLTGSKRWITNARLADAFLVLARHEPGRHFTAFSFVLVPAGAPGVTVTAADTDLFDGAGLGDVAFDGVRLPATALIGGRGRGMALFARHIATERLAGGLWAVALCRRVLADTVHVLRRPGAGGRVLWQDPGVRRTVGHCLARVHELRALCATAGPRVAGRADPAAAALVKTATAGTVDHVLGHCARLHGADGFAAGGLQRLRAEAAVFGIGGGVSEVAQEILAGRADDLLRELAW</sequence>
<comment type="cofactor">
    <cofactor evidence="5">
        <name>FAD</name>
        <dbReference type="ChEBI" id="CHEBI:57692"/>
    </cofactor>
</comment>
<comment type="similarity">
    <text evidence="1 5">Belongs to the acyl-CoA dehydrogenase family.</text>
</comment>
<dbReference type="Proteomes" id="UP001240150">
    <property type="component" value="Chromosome"/>
</dbReference>
<dbReference type="InterPro" id="IPR046373">
    <property type="entry name" value="Acyl-CoA_Oxase/DH_mid-dom_sf"/>
</dbReference>
<evidence type="ECO:0000256" key="1">
    <source>
        <dbReference type="ARBA" id="ARBA00009347"/>
    </source>
</evidence>
<dbReference type="Gene3D" id="2.40.110.10">
    <property type="entry name" value="Butyryl-CoA Dehydrogenase, subunit A, domain 2"/>
    <property type="match status" value="1"/>
</dbReference>
<evidence type="ECO:0000259" key="7">
    <source>
        <dbReference type="Pfam" id="PF02770"/>
    </source>
</evidence>
<dbReference type="RefSeq" id="WP_284921286.1">
    <property type="nucleotide sequence ID" value="NZ_CP126980.1"/>
</dbReference>
<evidence type="ECO:0000256" key="4">
    <source>
        <dbReference type="ARBA" id="ARBA00023002"/>
    </source>
</evidence>
<name>A0ABY8WQV8_9ACTN</name>
<dbReference type="EMBL" id="CP126980">
    <property type="protein sequence ID" value="WIM99847.1"/>
    <property type="molecule type" value="Genomic_DNA"/>
</dbReference>
<reference evidence="8 9" key="1">
    <citation type="submission" date="2023-06" db="EMBL/GenBank/DDBJ databases">
        <authorList>
            <person name="Yushchuk O."/>
            <person name="Binda E."/>
            <person name="Ruckert-Reed C."/>
            <person name="Fedorenko V."/>
            <person name="Kalinowski J."/>
            <person name="Marinelli F."/>
        </authorList>
    </citation>
    <scope>NUCLEOTIDE SEQUENCE [LARGE SCALE GENOMIC DNA]</scope>
    <source>
        <strain evidence="8 9">NRRL 3884</strain>
    </source>
</reference>
<dbReference type="PANTHER" id="PTHR48083:SF2">
    <property type="entry name" value="MEDIUM-CHAIN SPECIFIC ACYL-COA DEHYDROGENASE, MITOCHONDRIAL"/>
    <property type="match status" value="1"/>
</dbReference>
<protein>
    <submittedName>
        <fullName evidence="8">Acyl-CoA dehydrogenase</fullName>
    </submittedName>
</protein>
<keyword evidence="2 5" id="KW-0285">Flavoprotein</keyword>
<dbReference type="SUPFAM" id="SSF47203">
    <property type="entry name" value="Acyl-CoA dehydrogenase C-terminal domain-like"/>
    <property type="match status" value="1"/>
</dbReference>
<evidence type="ECO:0000259" key="6">
    <source>
        <dbReference type="Pfam" id="PF00441"/>
    </source>
</evidence>
<dbReference type="Pfam" id="PF00441">
    <property type="entry name" value="Acyl-CoA_dh_1"/>
    <property type="match status" value="1"/>
</dbReference>